<dbReference type="OrthoDB" id="4552314at2759"/>
<dbReference type="AlphaFoldDB" id="A0A8H7ACK3"/>
<reference evidence="1" key="1">
    <citation type="submission" date="2020-02" db="EMBL/GenBank/DDBJ databases">
        <authorList>
            <person name="Palmer J.M."/>
        </authorList>
    </citation>
    <scope>NUCLEOTIDE SEQUENCE</scope>
    <source>
        <strain evidence="1">EPUS1.4</strain>
        <tissue evidence="1">Thallus</tissue>
    </source>
</reference>
<dbReference type="Proteomes" id="UP000606974">
    <property type="component" value="Unassembled WGS sequence"/>
</dbReference>
<sequence length="171" mass="19570">MDTNPDEADLRIQEATTALEEELAGGPRAEHIEIIGIAYRPKRPASDLPGPPVAPFLRPAKPLYSRGKSLKEAAEYQAGWEIHIEAIPSKTLMELIHYAATYLLEMARDAWDPKNTLIDSWEKYIKWCLGVVGDPVNRMHYVLIRLKKMEQRPNQVVRDVMRVIKRRLQTA</sequence>
<accession>A0A8H7ACK3</accession>
<name>A0A8H7ACK3_9EURO</name>
<dbReference type="EMBL" id="JAACFV010000131">
    <property type="protein sequence ID" value="KAF7504651.1"/>
    <property type="molecule type" value="Genomic_DNA"/>
</dbReference>
<proteinExistence type="predicted"/>
<gene>
    <name evidence="1" type="ORF">GJ744_002005</name>
</gene>
<evidence type="ECO:0000313" key="1">
    <source>
        <dbReference type="EMBL" id="KAF7504651.1"/>
    </source>
</evidence>
<protein>
    <submittedName>
        <fullName evidence="1">Uncharacterized protein</fullName>
    </submittedName>
</protein>
<comment type="caution">
    <text evidence="1">The sequence shown here is derived from an EMBL/GenBank/DDBJ whole genome shotgun (WGS) entry which is preliminary data.</text>
</comment>
<keyword evidence="2" id="KW-1185">Reference proteome</keyword>
<evidence type="ECO:0000313" key="2">
    <source>
        <dbReference type="Proteomes" id="UP000606974"/>
    </source>
</evidence>
<organism evidence="1 2">
    <name type="scientific">Endocarpon pusillum</name>
    <dbReference type="NCBI Taxonomy" id="364733"/>
    <lineage>
        <taxon>Eukaryota</taxon>
        <taxon>Fungi</taxon>
        <taxon>Dikarya</taxon>
        <taxon>Ascomycota</taxon>
        <taxon>Pezizomycotina</taxon>
        <taxon>Eurotiomycetes</taxon>
        <taxon>Chaetothyriomycetidae</taxon>
        <taxon>Verrucariales</taxon>
        <taxon>Verrucariaceae</taxon>
        <taxon>Endocarpon</taxon>
    </lineage>
</organism>